<protein>
    <submittedName>
        <fullName evidence="6">4-hydroxyphenylacetate 3-hydroxylase family protein</fullName>
    </submittedName>
</protein>
<dbReference type="SUPFAM" id="SSF56645">
    <property type="entry name" value="Acyl-CoA dehydrogenase NM domain-like"/>
    <property type="match status" value="1"/>
</dbReference>
<evidence type="ECO:0000259" key="4">
    <source>
        <dbReference type="Pfam" id="PF03241"/>
    </source>
</evidence>
<dbReference type="InterPro" id="IPR024719">
    <property type="entry name" value="HpaB/PvcC/4-BUDH_C"/>
</dbReference>
<evidence type="ECO:0000259" key="5">
    <source>
        <dbReference type="Pfam" id="PF11794"/>
    </source>
</evidence>
<comment type="caution">
    <text evidence="6">The sequence shown here is derived from an EMBL/GenBank/DDBJ whole genome shotgun (WGS) entry which is preliminary data.</text>
</comment>
<dbReference type="PIRSF" id="PIRSF000331">
    <property type="entry name" value="HpaA_HpaB"/>
    <property type="match status" value="1"/>
</dbReference>
<keyword evidence="2" id="KW-0274">FAD</keyword>
<dbReference type="PANTHER" id="PTHR36117:SF3">
    <property type="entry name" value="4-HYDROXYPHENYLACETATE 3-MONOOXYGENASE-RELATED"/>
    <property type="match status" value="1"/>
</dbReference>
<keyword evidence="3" id="KW-0560">Oxidoreductase</keyword>
<reference evidence="7" key="1">
    <citation type="journal article" date="2019" name="Int. J. Syst. Evol. Microbiol.">
        <title>The Global Catalogue of Microorganisms (GCM) 10K type strain sequencing project: providing services to taxonomists for standard genome sequencing and annotation.</title>
        <authorList>
            <consortium name="The Broad Institute Genomics Platform"/>
            <consortium name="The Broad Institute Genome Sequencing Center for Infectious Disease"/>
            <person name="Wu L."/>
            <person name="Ma J."/>
        </authorList>
    </citation>
    <scope>NUCLEOTIDE SEQUENCE [LARGE SCALE GENOMIC DNA]</scope>
    <source>
        <strain evidence="7">CCTCC AB 2013263</strain>
    </source>
</reference>
<proteinExistence type="predicted"/>
<dbReference type="RefSeq" id="WP_380075694.1">
    <property type="nucleotide sequence ID" value="NZ_JBHRZF010000015.1"/>
</dbReference>
<organism evidence="6 7">
    <name type="scientific">Deinococcus antarcticus</name>
    <dbReference type="NCBI Taxonomy" id="1298767"/>
    <lineage>
        <taxon>Bacteria</taxon>
        <taxon>Thermotogati</taxon>
        <taxon>Deinococcota</taxon>
        <taxon>Deinococci</taxon>
        <taxon>Deinococcales</taxon>
        <taxon>Deinococcaceae</taxon>
        <taxon>Deinococcus</taxon>
    </lineage>
</organism>
<dbReference type="InterPro" id="IPR009100">
    <property type="entry name" value="AcylCoA_DH/oxidase_NM_dom_sf"/>
</dbReference>
<dbReference type="InterPro" id="IPR024674">
    <property type="entry name" value="HpaB/PvcC/4-BUDH_N"/>
</dbReference>
<evidence type="ECO:0000256" key="3">
    <source>
        <dbReference type="ARBA" id="ARBA00023002"/>
    </source>
</evidence>
<dbReference type="Pfam" id="PF03241">
    <property type="entry name" value="HpaB"/>
    <property type="match status" value="1"/>
</dbReference>
<keyword evidence="7" id="KW-1185">Reference proteome</keyword>
<feature type="domain" description="HpaB/PvcC/4-BUDH N-terminal" evidence="5">
    <location>
        <begin position="19"/>
        <end position="283"/>
    </location>
</feature>
<dbReference type="Gene3D" id="1.10.3140.10">
    <property type="entry name" value="4-hydroxybutyryl-coa dehydratase, domain 1"/>
    <property type="match status" value="1"/>
</dbReference>
<evidence type="ECO:0000256" key="1">
    <source>
        <dbReference type="ARBA" id="ARBA00022630"/>
    </source>
</evidence>
<evidence type="ECO:0000256" key="2">
    <source>
        <dbReference type="ARBA" id="ARBA00022827"/>
    </source>
</evidence>
<dbReference type="Gene3D" id="2.40.110.10">
    <property type="entry name" value="Butyryl-CoA Dehydrogenase, subunit A, domain 2"/>
    <property type="match status" value="1"/>
</dbReference>
<evidence type="ECO:0000313" key="7">
    <source>
        <dbReference type="Proteomes" id="UP001595748"/>
    </source>
</evidence>
<dbReference type="InterPro" id="IPR004925">
    <property type="entry name" value="HpaB/PvcC/4-BUDH"/>
</dbReference>
<dbReference type="PIRSF" id="PIRSF500125">
    <property type="entry name" value="4_HPA_large"/>
    <property type="match status" value="1"/>
</dbReference>
<gene>
    <name evidence="6" type="ORF">ACFOPQ_01930</name>
</gene>
<dbReference type="InterPro" id="IPR046373">
    <property type="entry name" value="Acyl-CoA_Oxase/DH_mid-dom_sf"/>
</dbReference>
<dbReference type="InterPro" id="IPR024677">
    <property type="entry name" value="HpaB/PvcC"/>
</dbReference>
<evidence type="ECO:0000313" key="6">
    <source>
        <dbReference type="EMBL" id="MFC3859531.1"/>
    </source>
</evidence>
<dbReference type="EMBL" id="JBHRZF010000015">
    <property type="protein sequence ID" value="MFC3859531.1"/>
    <property type="molecule type" value="Genomic_DNA"/>
</dbReference>
<dbReference type="PANTHER" id="PTHR36117">
    <property type="entry name" value="4-HYDROXYPHENYLACETATE 3-MONOOXYGENASE-RELATED"/>
    <property type="match status" value="1"/>
</dbReference>
<dbReference type="InterPro" id="IPR036250">
    <property type="entry name" value="AcylCo_DH-like_C"/>
</dbReference>
<feature type="domain" description="HpaB/PvcC/4-BUDH C-terminal" evidence="4">
    <location>
        <begin position="291"/>
        <end position="491"/>
    </location>
</feature>
<accession>A0ABV8A2S9</accession>
<sequence>MMNLIDPTLTSPAVTLPMTGAEYLESLRDGREVWLNGEKVKDVTTHPAFRNAAASYARLYDALHDEALQDKLTTIDRYGHRTMKFFAPSYSAQELLEARDAIAIWARMSYGFQGRSPDYKAAFMATLGAAPEFYAPYQDNALAWYNRYAEKCLFLNHVIVDPPVDRNKPLSQTRDVYVHVTKETKDGVYISGAKMMGTGSALTHGTFVAQNNASAARMEDGQTDDFALVCFVPVSAKGQKIVCRTPYEQRAASPFDAPISSRYDENDAVLIFDDVFVPWKDVLIYKDVQKARAFYPTSGFTNRYTLQAQTRLAVKMDFMCGLLVKAIEANGTHEFRGVQASVGEVFAARSILWAITSAMALDPQDGLGGMKIPKLEYATASRFYASTLWSKIREIFDTVLGGAPLVVPSSYQDLKNPELRPLIDRYYRGTGIDAEERIKLFKLVWDVTNSEFGGRTALYERNYGGNNDQVRMDNLNFTTRLGKTQQFRDMVDACMSDYTLDGWTSPVWHWEPQEK</sequence>
<name>A0ABV8A2S9_9DEIO</name>
<dbReference type="Pfam" id="PF11794">
    <property type="entry name" value="HpaB_N"/>
    <property type="match status" value="1"/>
</dbReference>
<keyword evidence="1" id="KW-0285">Flavoprotein</keyword>
<dbReference type="Gene3D" id="1.20.140.10">
    <property type="entry name" value="Butyryl-CoA Dehydrogenase, subunit A, domain 3"/>
    <property type="match status" value="1"/>
</dbReference>
<dbReference type="SUPFAM" id="SSF47203">
    <property type="entry name" value="Acyl-CoA dehydrogenase C-terminal domain-like"/>
    <property type="match status" value="1"/>
</dbReference>
<dbReference type="Proteomes" id="UP001595748">
    <property type="component" value="Unassembled WGS sequence"/>
</dbReference>